<feature type="domain" description="HTH cro/C1-type" evidence="1">
    <location>
        <begin position="24"/>
        <end position="65"/>
    </location>
</feature>
<dbReference type="CDD" id="cd00093">
    <property type="entry name" value="HTH_XRE"/>
    <property type="match status" value="1"/>
</dbReference>
<dbReference type="InterPro" id="IPR001387">
    <property type="entry name" value="Cro/C1-type_HTH"/>
</dbReference>
<keyword evidence="3" id="KW-1185">Reference proteome</keyword>
<sequence length="71" mass="8438">MEPIPVRCRIPEHLERIGKKQQWLADKVGMSKSRLSEIVNLRSTNISIKRAVLIAYYLECKVDDLWKWEVR</sequence>
<dbReference type="Proteomes" id="UP000810207">
    <property type="component" value="Unassembled WGS sequence"/>
</dbReference>
<dbReference type="InterPro" id="IPR010982">
    <property type="entry name" value="Lambda_DNA-bd_dom_sf"/>
</dbReference>
<dbReference type="Gene3D" id="1.10.260.40">
    <property type="entry name" value="lambda repressor-like DNA-binding domains"/>
    <property type="match status" value="1"/>
</dbReference>
<dbReference type="SUPFAM" id="SSF47413">
    <property type="entry name" value="lambda repressor-like DNA-binding domains"/>
    <property type="match status" value="1"/>
</dbReference>
<comment type="caution">
    <text evidence="2">The sequence shown here is derived from an EMBL/GenBank/DDBJ whole genome shotgun (WGS) entry which is preliminary data.</text>
</comment>
<protein>
    <submittedName>
        <fullName evidence="2">DNA-binding Xre family transcriptional regulator</fullName>
    </submittedName>
</protein>
<evidence type="ECO:0000259" key="1">
    <source>
        <dbReference type="PROSITE" id="PS50943"/>
    </source>
</evidence>
<accession>A0ABS4RN52</accession>
<dbReference type="Pfam" id="PF01381">
    <property type="entry name" value="HTH_3"/>
    <property type="match status" value="1"/>
</dbReference>
<dbReference type="RefSeq" id="WP_211081013.1">
    <property type="nucleotide sequence ID" value="NZ_CBCSLC010000013.1"/>
</dbReference>
<name>A0ABS4RN52_PAEXY</name>
<proteinExistence type="predicted"/>
<dbReference type="GO" id="GO:0003677">
    <property type="term" value="F:DNA binding"/>
    <property type="evidence" value="ECO:0007669"/>
    <property type="project" value="UniProtKB-KW"/>
</dbReference>
<evidence type="ECO:0000313" key="2">
    <source>
        <dbReference type="EMBL" id="MBP2243851.1"/>
    </source>
</evidence>
<evidence type="ECO:0000313" key="3">
    <source>
        <dbReference type="Proteomes" id="UP000810207"/>
    </source>
</evidence>
<reference evidence="2 3" key="1">
    <citation type="submission" date="2021-03" db="EMBL/GenBank/DDBJ databases">
        <title>Genomic Encyclopedia of Type Strains, Phase IV (KMG-IV): sequencing the most valuable type-strain genomes for metagenomic binning, comparative biology and taxonomic classification.</title>
        <authorList>
            <person name="Goeker M."/>
        </authorList>
    </citation>
    <scope>NUCLEOTIDE SEQUENCE [LARGE SCALE GENOMIC DNA]</scope>
    <source>
        <strain evidence="2 3">DSM 21292</strain>
    </source>
</reference>
<keyword evidence="2" id="KW-0238">DNA-binding</keyword>
<dbReference type="EMBL" id="JAGIKV010000001">
    <property type="protein sequence ID" value="MBP2243851.1"/>
    <property type="molecule type" value="Genomic_DNA"/>
</dbReference>
<organism evidence="2 3">
    <name type="scientific">Paenibacillus xylanexedens</name>
    <dbReference type="NCBI Taxonomy" id="528191"/>
    <lineage>
        <taxon>Bacteria</taxon>
        <taxon>Bacillati</taxon>
        <taxon>Bacillota</taxon>
        <taxon>Bacilli</taxon>
        <taxon>Bacillales</taxon>
        <taxon>Paenibacillaceae</taxon>
        <taxon>Paenibacillus</taxon>
    </lineage>
</organism>
<dbReference type="SMART" id="SM00530">
    <property type="entry name" value="HTH_XRE"/>
    <property type="match status" value="1"/>
</dbReference>
<dbReference type="PROSITE" id="PS50943">
    <property type="entry name" value="HTH_CROC1"/>
    <property type="match status" value="1"/>
</dbReference>
<gene>
    <name evidence="2" type="ORF">J2Z28_000456</name>
</gene>